<proteinExistence type="predicted"/>
<organism evidence="3 5">
    <name type="scientific">Legionella birminghamensis</name>
    <dbReference type="NCBI Taxonomy" id="28083"/>
    <lineage>
        <taxon>Bacteria</taxon>
        <taxon>Pseudomonadati</taxon>
        <taxon>Pseudomonadota</taxon>
        <taxon>Gammaproteobacteria</taxon>
        <taxon>Legionellales</taxon>
        <taxon>Legionellaceae</taxon>
        <taxon>Legionella</taxon>
    </lineage>
</organism>
<protein>
    <submittedName>
        <fullName evidence="3">Uncharacterized protein</fullName>
    </submittedName>
</protein>
<evidence type="ECO:0000256" key="1">
    <source>
        <dbReference type="SAM" id="Phobius"/>
    </source>
</evidence>
<dbReference type="Proteomes" id="UP000054735">
    <property type="component" value="Unassembled WGS sequence"/>
</dbReference>
<feature type="transmembrane region" description="Helical" evidence="1">
    <location>
        <begin position="26"/>
        <end position="46"/>
    </location>
</feature>
<evidence type="ECO:0000313" key="2">
    <source>
        <dbReference type="EMBL" id="KTC74329.1"/>
    </source>
</evidence>
<reference evidence="3 5" key="2">
    <citation type="submission" date="2018-06" db="EMBL/GenBank/DDBJ databases">
        <authorList>
            <consortium name="Pathogen Informatics"/>
            <person name="Doyle S."/>
        </authorList>
    </citation>
    <scope>NUCLEOTIDE SEQUENCE [LARGE SCALE GENOMIC DNA]</scope>
    <source>
        <strain evidence="3 5">NCTC12437</strain>
    </source>
</reference>
<evidence type="ECO:0000313" key="3">
    <source>
        <dbReference type="EMBL" id="STX32553.1"/>
    </source>
</evidence>
<dbReference type="AlphaFoldDB" id="A0A378IC05"/>
<gene>
    <name evidence="2" type="ORF">Lbir_0915</name>
    <name evidence="3" type="ORF">NCTC12437_02344</name>
</gene>
<dbReference type="EMBL" id="LNXT01000011">
    <property type="protein sequence ID" value="KTC74329.1"/>
    <property type="molecule type" value="Genomic_DNA"/>
</dbReference>
<keyword evidence="1" id="KW-1133">Transmembrane helix</keyword>
<keyword evidence="1" id="KW-0472">Membrane</keyword>
<evidence type="ECO:0000313" key="5">
    <source>
        <dbReference type="Proteomes" id="UP000255066"/>
    </source>
</evidence>
<keyword evidence="4" id="KW-1185">Reference proteome</keyword>
<name>A0A378IC05_9GAMM</name>
<sequence length="103" mass="11446">MVYPSSDAIKMLTQLIEQYAAQIDTFQYLLILINALLHLLFAGAVARDAGSLYQIGQRPALVSAATWAFATLLGGVITAAIYWFIHHSTLTRPTLRETNHERT</sequence>
<accession>A0A378IC05</accession>
<dbReference type="EMBL" id="UGNW01000001">
    <property type="protein sequence ID" value="STX32553.1"/>
    <property type="molecule type" value="Genomic_DNA"/>
</dbReference>
<reference evidence="2 4" key="1">
    <citation type="submission" date="2015-11" db="EMBL/GenBank/DDBJ databases">
        <title>Genomic analysis of 38 Legionella species identifies large and diverse effector repertoires.</title>
        <authorList>
            <person name="Burstein D."/>
            <person name="Amaro F."/>
            <person name="Zusman T."/>
            <person name="Lifshitz Z."/>
            <person name="Cohen O."/>
            <person name="Gilbert J.A."/>
            <person name="Pupko T."/>
            <person name="Shuman H.A."/>
            <person name="Segal G."/>
        </authorList>
    </citation>
    <scope>NUCLEOTIDE SEQUENCE [LARGE SCALE GENOMIC DNA]</scope>
    <source>
        <strain evidence="2 4">CDC#1407-AL-14</strain>
    </source>
</reference>
<dbReference type="STRING" id="28083.Lbir_0915"/>
<keyword evidence="1" id="KW-0812">Transmembrane</keyword>
<dbReference type="Proteomes" id="UP000255066">
    <property type="component" value="Unassembled WGS sequence"/>
</dbReference>
<evidence type="ECO:0000313" key="4">
    <source>
        <dbReference type="Proteomes" id="UP000054735"/>
    </source>
</evidence>
<feature type="transmembrane region" description="Helical" evidence="1">
    <location>
        <begin position="67"/>
        <end position="85"/>
    </location>
</feature>